<dbReference type="EC" id="3.1.21.3" evidence="2"/>
<dbReference type="Gene3D" id="3.40.50.300">
    <property type="entry name" value="P-loop containing nucleotide triphosphate hydrolases"/>
    <property type="match status" value="2"/>
</dbReference>
<dbReference type="PANTHER" id="PTHR42927:SF1">
    <property type="entry name" value="HELICASE SUPERFAMILY 1 AND 2 DOMAIN-CONTAINING PROTEIN"/>
    <property type="match status" value="1"/>
</dbReference>
<dbReference type="Gene3D" id="3.90.1570.50">
    <property type="match status" value="1"/>
</dbReference>
<protein>
    <submittedName>
        <fullName evidence="2">Restriction endonuclease, type I, EcoRI, R subunit/Type III</fullName>
        <ecNumber evidence="2">3.1.21.3</ecNumber>
    </submittedName>
    <submittedName>
        <fullName evidence="3">Type I restriction endonuclease subunit R</fullName>
    </submittedName>
</protein>
<evidence type="ECO:0000259" key="1">
    <source>
        <dbReference type="PROSITE" id="PS51192"/>
    </source>
</evidence>
<name>A0A064C0H0_STREE</name>
<dbReference type="GO" id="GO:0005524">
    <property type="term" value="F:ATP binding"/>
    <property type="evidence" value="ECO:0007669"/>
    <property type="project" value="UniProtKB-KW"/>
</dbReference>
<dbReference type="EMBL" id="CMWB01000023">
    <property type="protein sequence ID" value="CKJ20200.1"/>
    <property type="molecule type" value="Genomic_DNA"/>
</dbReference>
<dbReference type="GO" id="GO:0003677">
    <property type="term" value="F:DNA binding"/>
    <property type="evidence" value="ECO:0007669"/>
    <property type="project" value="UniProtKB-KW"/>
</dbReference>
<dbReference type="Pfam" id="PF04313">
    <property type="entry name" value="HSDR_N"/>
    <property type="match status" value="1"/>
</dbReference>
<dbReference type="InterPro" id="IPR027417">
    <property type="entry name" value="P-loop_NTPase"/>
</dbReference>
<accession>A0A064C0H0</accession>
<evidence type="ECO:0000313" key="4">
    <source>
        <dbReference type="Proteomes" id="UP000045541"/>
    </source>
</evidence>
<dbReference type="GO" id="GO:0009307">
    <property type="term" value="P:DNA restriction-modification system"/>
    <property type="evidence" value="ECO:0007669"/>
    <property type="project" value="UniProtKB-KW"/>
</dbReference>
<dbReference type="Proteomes" id="UP000045541">
    <property type="component" value="Unassembled WGS sequence"/>
</dbReference>
<reference evidence="3 5" key="2">
    <citation type="submission" date="2019-07" db="EMBL/GenBank/DDBJ databases">
        <authorList>
            <person name="Mohale T."/>
        </authorList>
    </citation>
    <scope>NUCLEOTIDE SEQUENCE [LARGE SCALE GENOMIC DNA]</scope>
    <source>
        <strain evidence="3 5">NTPn 59</strain>
    </source>
</reference>
<dbReference type="Pfam" id="PF18766">
    <property type="entry name" value="SWI2_SNF2"/>
    <property type="match status" value="1"/>
</dbReference>
<dbReference type="PROSITE" id="PS51192">
    <property type="entry name" value="HELICASE_ATP_BIND_1"/>
    <property type="match status" value="1"/>
</dbReference>
<comment type="caution">
    <text evidence="2">The sequence shown here is derived from an EMBL/GenBank/DDBJ whole genome shotgun (WGS) entry which is preliminary data.</text>
</comment>
<keyword evidence="2" id="KW-0540">Nuclease</keyword>
<dbReference type="SUPFAM" id="SSF52540">
    <property type="entry name" value="P-loop containing nucleoside triphosphate hydrolases"/>
    <property type="match status" value="1"/>
</dbReference>
<dbReference type="EMBL" id="VMYC01000053">
    <property type="protein sequence ID" value="TVX71171.1"/>
    <property type="molecule type" value="Genomic_DNA"/>
</dbReference>
<dbReference type="RefSeq" id="WP_016398860.1">
    <property type="nucleotide sequence ID" value="NZ_CDQD01000005.1"/>
</dbReference>
<dbReference type="InterPro" id="IPR040980">
    <property type="entry name" value="SWI2_SNF2"/>
</dbReference>
<dbReference type="InterPro" id="IPR014001">
    <property type="entry name" value="Helicase_ATP-bd"/>
</dbReference>
<keyword evidence="2" id="KW-0378">Hydrolase</keyword>
<dbReference type="GO" id="GO:0009035">
    <property type="term" value="F:type I site-specific deoxyribonuclease activity"/>
    <property type="evidence" value="ECO:0007669"/>
    <property type="project" value="UniProtKB-EC"/>
</dbReference>
<sequence>MANLGLKERYDFQQWIIKDLRDKNDYIQRDATCYDPRLAMDVELLWDFLMETQEETMDYLLKKLSKETIVNLINKEIVKGGFLFALKEGVFIENKQLRLLYRKPATSFNEKAVQQYQVNCLSIMEEVVYEESDRIDLVIFINGLALFAIELKFNPSGQSVQDAIRQLKGRNPKNRLFRFEQGVLASFAVDTLEVYMTTQLKGQETYFLPFNVGKGEGIEMGSGNPHNPDGVDTDYLWLDVLTKDSILQLIDSFIFFEMDEMDKHNSKKKTLIFPRYHQRRAVSRLLEDMKVNHTDSNYLIQHSAGSGKTNTIAWLAHSLVSLHDEQNQNIVDTVLIVTDRIVVDRQLQEAVKEISHKPGVVKVMGDKETSSDLADAIAGNTKIIATTIHKFAQINQSNWMSVGNTAKKKFAILIDEAHSSTTGSYMSSVSQVLTETDTEDGTIDEIQEVSVADAIEQEIARTGKQDNVSIIAFTATPKATTLQLFGTTQADGSKAPFDVYSMKQAIEEGFILDVLDNYTTYKTYYKLNKAVEEDPELKTTLAKRKIAKFVELSDENINQKVEIIMDHFISHDIMAELGGQGKAMIVTSGREAAVKYQLAFQKYFKDHSITSIGTLIAFSGKVDYQGSEYTESQMNQVKEDYLKDHFDTEDYQILIVANKYQTGFDQPKLVAMYVDKKLRSVAAVQTLSRLNRIYRGYNKRTFILDFKNTYDDIRSAFSPYYRETILADTVTPSDVLTLDRKIDEYGILDSDVIHEFNQFLYQEKRNSREKQKMVSLLNQGYDRVRRFDEKEQLSIRKVIRGFLRMYTFLIQATAYQNEVLHERYNYLQSLVKMIDVRIGGDDFTIADKIVVDYMKHKQTGSFRSVSELEYHPELILTKPSTGGVTTDQEKRLSEILDEINEQLDLDIDPQVGLSGAVSIRELMKKNPRLKQSARVNSREDFVFAFEEEIDNALIEGYSQSQDLFGALLNNDSFKKRLADIFIDDVFKSLKGSEEV</sequence>
<evidence type="ECO:0000313" key="2">
    <source>
        <dbReference type="EMBL" id="CKJ20200.1"/>
    </source>
</evidence>
<evidence type="ECO:0000313" key="3">
    <source>
        <dbReference type="EMBL" id="TVX71171.1"/>
    </source>
</evidence>
<reference evidence="2 4" key="1">
    <citation type="submission" date="2015-03" db="EMBL/GenBank/DDBJ databases">
        <authorList>
            <consortium name="Pathogen Informatics"/>
            <person name="Murphy D."/>
        </authorList>
    </citation>
    <scope>NUCLEOTIDE SEQUENCE [LARGE SCALE GENOMIC DNA]</scope>
    <source>
        <strain evidence="2 4">0310</strain>
    </source>
</reference>
<gene>
    <name evidence="2" type="primary">hsdR_3</name>
    <name evidence="3" type="ORF">AZJ28_03325</name>
    <name evidence="2" type="ORF">ERS096071_01378</name>
</gene>
<dbReference type="InterPro" id="IPR007409">
    <property type="entry name" value="Restrct_endonuc_type1_HsdR_N"/>
</dbReference>
<evidence type="ECO:0000313" key="5">
    <source>
        <dbReference type="Proteomes" id="UP000315060"/>
    </source>
</evidence>
<dbReference type="REBASE" id="101293">
    <property type="entry name" value="Spn110ORF1801P"/>
</dbReference>
<dbReference type="SMART" id="SM00487">
    <property type="entry name" value="DEXDc"/>
    <property type="match status" value="1"/>
</dbReference>
<dbReference type="Pfam" id="PF22679">
    <property type="entry name" value="T1R_D3-like"/>
    <property type="match status" value="1"/>
</dbReference>
<dbReference type="InterPro" id="IPR055180">
    <property type="entry name" value="HsdR_RecA-like_helicase_dom_2"/>
</dbReference>
<proteinExistence type="predicted"/>
<dbReference type="Proteomes" id="UP000315060">
    <property type="component" value="Unassembled WGS sequence"/>
</dbReference>
<keyword evidence="2" id="KW-0255">Endonuclease</keyword>
<feature type="domain" description="Helicase ATP-binding" evidence="1">
    <location>
        <begin position="289"/>
        <end position="495"/>
    </location>
</feature>
<organism evidence="2 4">
    <name type="scientific">Streptococcus pneumoniae</name>
    <dbReference type="NCBI Taxonomy" id="1313"/>
    <lineage>
        <taxon>Bacteria</taxon>
        <taxon>Bacillati</taxon>
        <taxon>Bacillota</taxon>
        <taxon>Bacilli</taxon>
        <taxon>Lactobacillales</taxon>
        <taxon>Streptococcaceae</taxon>
        <taxon>Streptococcus</taxon>
    </lineage>
</organism>
<dbReference type="PANTHER" id="PTHR42927">
    <property type="entry name" value="HELICASE SUPERFAMILY 1 AND 2 DOMAIN-CONTAINING PROTEIN"/>
    <property type="match status" value="1"/>
</dbReference>
<dbReference type="AlphaFoldDB" id="A0A064C0H0"/>